<dbReference type="EMBL" id="JAKOGI010000022">
    <property type="protein sequence ID" value="KAJ8449380.1"/>
    <property type="molecule type" value="Genomic_DNA"/>
</dbReference>
<organism evidence="2 3">
    <name type="scientific">Carnegiea gigantea</name>
    <dbReference type="NCBI Taxonomy" id="171969"/>
    <lineage>
        <taxon>Eukaryota</taxon>
        <taxon>Viridiplantae</taxon>
        <taxon>Streptophyta</taxon>
        <taxon>Embryophyta</taxon>
        <taxon>Tracheophyta</taxon>
        <taxon>Spermatophyta</taxon>
        <taxon>Magnoliopsida</taxon>
        <taxon>eudicotyledons</taxon>
        <taxon>Gunneridae</taxon>
        <taxon>Pentapetalae</taxon>
        <taxon>Caryophyllales</taxon>
        <taxon>Cactineae</taxon>
        <taxon>Cactaceae</taxon>
        <taxon>Cactoideae</taxon>
        <taxon>Echinocereeae</taxon>
        <taxon>Carnegiea</taxon>
    </lineage>
</organism>
<evidence type="ECO:0000313" key="3">
    <source>
        <dbReference type="Proteomes" id="UP001153076"/>
    </source>
</evidence>
<dbReference type="OrthoDB" id="683795at2759"/>
<dbReference type="GO" id="GO:0043565">
    <property type="term" value="F:sequence-specific DNA binding"/>
    <property type="evidence" value="ECO:0007669"/>
    <property type="project" value="InterPro"/>
</dbReference>
<dbReference type="AlphaFoldDB" id="A0A9Q1KUM8"/>
<dbReference type="InterPro" id="IPR051886">
    <property type="entry name" value="Seed_Dev/Stress_Resp_Reg"/>
</dbReference>
<protein>
    <recommendedName>
        <fullName evidence="1">DOG1 domain-containing protein</fullName>
    </recommendedName>
</protein>
<name>A0A9Q1KUM8_9CARY</name>
<dbReference type="GO" id="GO:0006351">
    <property type="term" value="P:DNA-templated transcription"/>
    <property type="evidence" value="ECO:0007669"/>
    <property type="project" value="InterPro"/>
</dbReference>
<gene>
    <name evidence="2" type="ORF">Cgig2_002512</name>
</gene>
<dbReference type="Proteomes" id="UP001153076">
    <property type="component" value="Unassembled WGS sequence"/>
</dbReference>
<evidence type="ECO:0000313" key="2">
    <source>
        <dbReference type="EMBL" id="KAJ8449380.1"/>
    </source>
</evidence>
<dbReference type="Pfam" id="PF14144">
    <property type="entry name" value="DOG1"/>
    <property type="match status" value="1"/>
</dbReference>
<reference evidence="2" key="1">
    <citation type="submission" date="2022-04" db="EMBL/GenBank/DDBJ databases">
        <title>Carnegiea gigantea Genome sequencing and assembly v2.</title>
        <authorList>
            <person name="Copetti D."/>
            <person name="Sanderson M.J."/>
            <person name="Burquez A."/>
            <person name="Wojciechowski M.F."/>
        </authorList>
    </citation>
    <scope>NUCLEOTIDE SEQUENCE</scope>
    <source>
        <strain evidence="2">SGP5-SGP5p</strain>
        <tissue evidence="2">Aerial part</tissue>
    </source>
</reference>
<evidence type="ECO:0000259" key="1">
    <source>
        <dbReference type="PROSITE" id="PS51806"/>
    </source>
</evidence>
<comment type="caution">
    <text evidence="2">The sequence shown here is derived from an EMBL/GenBank/DDBJ whole genome shotgun (WGS) entry which is preliminary data.</text>
</comment>
<dbReference type="PANTHER" id="PTHR46354:SF9">
    <property type="entry name" value="PROTEIN INAPERTURATE POLLEN1"/>
    <property type="match status" value="1"/>
</dbReference>
<proteinExistence type="predicted"/>
<dbReference type="PROSITE" id="PS51806">
    <property type="entry name" value="DOG1"/>
    <property type="match status" value="1"/>
</dbReference>
<feature type="domain" description="DOG1" evidence="1">
    <location>
        <begin position="12"/>
        <end position="248"/>
    </location>
</feature>
<sequence length="270" mass="30975">MMKALFNRWRTSRPFKDFYTEWITSLKSTLLPLLRRSLSSSSPDLLILSTHVDLLHSHFHSYFTALDRASNNEATHLLFPDWRNPLEKPFLWLGDFHPYIFTNLLRSFLEDDDSDANDDGQAVEFRGKVCNAWRNVDCSLWHNVEQMECGLRLMVPSIVARHKDAQAAVVDKLAVGWRRERGELKVGEVLGDVVDELNRVFLDANRLRRSVLGDIIGALNVLQAALFLERLAQFYVGFCDAELLAEFRKASVKGFSSSHFAGSINYPKRE</sequence>
<dbReference type="InterPro" id="IPR025422">
    <property type="entry name" value="TGA_domain"/>
</dbReference>
<accession>A0A9Q1KUM8</accession>
<keyword evidence="3" id="KW-1185">Reference proteome</keyword>
<dbReference type="PANTHER" id="PTHR46354">
    <property type="entry name" value="DOG1 DOMAIN-CONTAINING PROTEIN"/>
    <property type="match status" value="1"/>
</dbReference>